<evidence type="ECO:0000259" key="1">
    <source>
        <dbReference type="PROSITE" id="PS50011"/>
    </source>
</evidence>
<dbReference type="STRING" id="685588.A0A067TGW6"/>
<dbReference type="GO" id="GO:0004672">
    <property type="term" value="F:protein kinase activity"/>
    <property type="evidence" value="ECO:0007669"/>
    <property type="project" value="InterPro"/>
</dbReference>
<dbReference type="PROSITE" id="PS50011">
    <property type="entry name" value="PROTEIN_KINASE_DOM"/>
    <property type="match status" value="1"/>
</dbReference>
<feature type="domain" description="Protein kinase" evidence="1">
    <location>
        <begin position="61"/>
        <end position="356"/>
    </location>
</feature>
<keyword evidence="3" id="KW-1185">Reference proteome</keyword>
<organism evidence="2 3">
    <name type="scientific">Galerina marginata (strain CBS 339.88)</name>
    <dbReference type="NCBI Taxonomy" id="685588"/>
    <lineage>
        <taxon>Eukaryota</taxon>
        <taxon>Fungi</taxon>
        <taxon>Dikarya</taxon>
        <taxon>Basidiomycota</taxon>
        <taxon>Agaricomycotina</taxon>
        <taxon>Agaricomycetes</taxon>
        <taxon>Agaricomycetidae</taxon>
        <taxon>Agaricales</taxon>
        <taxon>Agaricineae</taxon>
        <taxon>Strophariaceae</taxon>
        <taxon>Galerina</taxon>
    </lineage>
</organism>
<gene>
    <name evidence="2" type="ORF">GALMADRAFT_151521</name>
</gene>
<dbReference type="InterPro" id="IPR000719">
    <property type="entry name" value="Prot_kinase_dom"/>
</dbReference>
<dbReference type="SUPFAM" id="SSF56112">
    <property type="entry name" value="Protein kinase-like (PK-like)"/>
    <property type="match status" value="1"/>
</dbReference>
<dbReference type="EMBL" id="KL142369">
    <property type="protein sequence ID" value="KDR82381.1"/>
    <property type="molecule type" value="Genomic_DNA"/>
</dbReference>
<dbReference type="GO" id="GO:0005524">
    <property type="term" value="F:ATP binding"/>
    <property type="evidence" value="ECO:0007669"/>
    <property type="project" value="InterPro"/>
</dbReference>
<protein>
    <recommendedName>
        <fullName evidence="1">Protein kinase domain-containing protein</fullName>
    </recommendedName>
</protein>
<dbReference type="InterPro" id="IPR011009">
    <property type="entry name" value="Kinase-like_dom_sf"/>
</dbReference>
<sequence>MATPAPSITFSISDKTFDLVPERAAFWDSPITVQWFKERGYTLYKRFYLEGEPVDSQSVPALPFEEFGDGMYPFAYYDTKIFCKISVPLRSYVSTANIAFAQDSFGRHVAIKIVQDNTDEYRILRLLSQKTREELKDNCVIPVLELLPIEGFWFTIMPRWGTAVITPMFSEVRQVLHFIRSTLKALVFLHENNICHGDIKAGNILVNHFGDQGISHYFDMRYELRSRDCIHYAMFDFDFSIMLPPGIDRTKYRLPYHKSWGTFNTTMDTAQGEIDFNPFVLDVGSLGVMLSSYFRYFSGTLPLLAPLLDKMTTRNLHSRFTASEALHFLEDMYSQLTPAELSAEFLREADIDRDYLRYYEYDTWKHVPPEFAAKWAAYREPPIPWTTTILRKLCQNTWIYHIVLRVRWFLSRLSSCYRHTTRKNSWLDFGQAIQKYGLLEFQKNITLWSTAGTPLIISVLHIVIVF</sequence>
<reference evidence="3" key="1">
    <citation type="journal article" date="2014" name="Proc. Natl. Acad. Sci. U.S.A.">
        <title>Extensive sampling of basidiomycete genomes demonstrates inadequacy of the white-rot/brown-rot paradigm for wood decay fungi.</title>
        <authorList>
            <person name="Riley R."/>
            <person name="Salamov A.A."/>
            <person name="Brown D.W."/>
            <person name="Nagy L.G."/>
            <person name="Floudas D."/>
            <person name="Held B.W."/>
            <person name="Levasseur A."/>
            <person name="Lombard V."/>
            <person name="Morin E."/>
            <person name="Otillar R."/>
            <person name="Lindquist E.A."/>
            <person name="Sun H."/>
            <person name="LaButti K.M."/>
            <person name="Schmutz J."/>
            <person name="Jabbour D."/>
            <person name="Luo H."/>
            <person name="Baker S.E."/>
            <person name="Pisabarro A.G."/>
            <person name="Walton J.D."/>
            <person name="Blanchette R.A."/>
            <person name="Henrissat B."/>
            <person name="Martin F."/>
            <person name="Cullen D."/>
            <person name="Hibbett D.S."/>
            <person name="Grigoriev I.V."/>
        </authorList>
    </citation>
    <scope>NUCLEOTIDE SEQUENCE [LARGE SCALE GENOMIC DNA]</scope>
    <source>
        <strain evidence="3">CBS 339.88</strain>
    </source>
</reference>
<dbReference type="Proteomes" id="UP000027222">
    <property type="component" value="Unassembled WGS sequence"/>
</dbReference>
<dbReference type="PROSITE" id="PS00108">
    <property type="entry name" value="PROTEIN_KINASE_ST"/>
    <property type="match status" value="1"/>
</dbReference>
<dbReference type="Gene3D" id="1.10.510.10">
    <property type="entry name" value="Transferase(Phosphotransferase) domain 1"/>
    <property type="match status" value="1"/>
</dbReference>
<evidence type="ECO:0000313" key="2">
    <source>
        <dbReference type="EMBL" id="KDR82381.1"/>
    </source>
</evidence>
<dbReference type="HOGENOM" id="CLU_042818_0_0_1"/>
<dbReference type="SMART" id="SM00220">
    <property type="entry name" value="S_TKc"/>
    <property type="match status" value="1"/>
</dbReference>
<accession>A0A067TGW6</accession>
<dbReference type="AlphaFoldDB" id="A0A067TGW6"/>
<dbReference type="OrthoDB" id="2722301at2759"/>
<evidence type="ECO:0000313" key="3">
    <source>
        <dbReference type="Proteomes" id="UP000027222"/>
    </source>
</evidence>
<dbReference type="InterPro" id="IPR008271">
    <property type="entry name" value="Ser/Thr_kinase_AS"/>
</dbReference>
<name>A0A067TGW6_GALM3</name>
<proteinExistence type="predicted"/>